<dbReference type="Gramene" id="ONIVA05G26820.1">
    <property type="protein sequence ID" value="ONIVA05G26820.1"/>
    <property type="gene ID" value="ONIVA05G26820"/>
</dbReference>
<reference evidence="2" key="2">
    <citation type="submission" date="2018-04" db="EMBL/GenBank/DDBJ databases">
        <title>OnivRS2 (Oryza nivara Reference Sequence Version 2).</title>
        <authorList>
            <person name="Zhang J."/>
            <person name="Kudrna D."/>
            <person name="Lee S."/>
            <person name="Talag J."/>
            <person name="Rajasekar S."/>
            <person name="Welchert J."/>
            <person name="Hsing Y.-I."/>
            <person name="Wing R.A."/>
        </authorList>
    </citation>
    <scope>NUCLEOTIDE SEQUENCE [LARGE SCALE GENOMIC DNA]</scope>
    <source>
        <strain evidence="2">SL10</strain>
    </source>
</reference>
<evidence type="ECO:0000313" key="2">
    <source>
        <dbReference type="EnsemblPlants" id="ONIVA05G26820.1"/>
    </source>
</evidence>
<feature type="region of interest" description="Disordered" evidence="1">
    <location>
        <begin position="1"/>
        <end position="24"/>
    </location>
</feature>
<evidence type="ECO:0000313" key="3">
    <source>
        <dbReference type="Proteomes" id="UP000006591"/>
    </source>
</evidence>
<accession>A0A0E0HI47</accession>
<protein>
    <submittedName>
        <fullName evidence="2">Uncharacterized protein</fullName>
    </submittedName>
</protein>
<proteinExistence type="predicted"/>
<organism evidence="2">
    <name type="scientific">Oryza nivara</name>
    <name type="common">Indian wild rice</name>
    <name type="synonym">Oryza sativa f. spontanea</name>
    <dbReference type="NCBI Taxonomy" id="4536"/>
    <lineage>
        <taxon>Eukaryota</taxon>
        <taxon>Viridiplantae</taxon>
        <taxon>Streptophyta</taxon>
        <taxon>Embryophyta</taxon>
        <taxon>Tracheophyta</taxon>
        <taxon>Spermatophyta</taxon>
        <taxon>Magnoliopsida</taxon>
        <taxon>Liliopsida</taxon>
        <taxon>Poales</taxon>
        <taxon>Poaceae</taxon>
        <taxon>BOP clade</taxon>
        <taxon>Oryzoideae</taxon>
        <taxon>Oryzeae</taxon>
        <taxon>Oryzinae</taxon>
        <taxon>Oryza</taxon>
    </lineage>
</organism>
<dbReference type="OMA" id="NDMWPNR"/>
<sequence length="61" mass="6876">MCEPLSRRDRPRTATTSRRRGEGGWLLGANDMWPNRQSGARLACPKAAVITRFAREPSFSE</sequence>
<dbReference type="Proteomes" id="UP000006591">
    <property type="component" value="Chromosome 5"/>
</dbReference>
<dbReference type="AlphaFoldDB" id="A0A0E0HI47"/>
<reference evidence="2" key="1">
    <citation type="submission" date="2015-04" db="UniProtKB">
        <authorList>
            <consortium name="EnsemblPlants"/>
        </authorList>
    </citation>
    <scope>IDENTIFICATION</scope>
    <source>
        <strain evidence="2">SL10</strain>
    </source>
</reference>
<feature type="compositionally biased region" description="Basic and acidic residues" evidence="1">
    <location>
        <begin position="1"/>
        <end position="12"/>
    </location>
</feature>
<keyword evidence="3" id="KW-1185">Reference proteome</keyword>
<name>A0A0E0HI47_ORYNI</name>
<dbReference type="HOGENOM" id="CLU_2926648_0_0_1"/>
<dbReference type="EnsemblPlants" id="ONIVA05G26820.1">
    <property type="protein sequence ID" value="ONIVA05G26820.1"/>
    <property type="gene ID" value="ONIVA05G26820"/>
</dbReference>
<evidence type="ECO:0000256" key="1">
    <source>
        <dbReference type="SAM" id="MobiDB-lite"/>
    </source>
</evidence>